<evidence type="ECO:0000313" key="1">
    <source>
        <dbReference type="EMBL" id="GIY72493.1"/>
    </source>
</evidence>
<dbReference type="Proteomes" id="UP001054837">
    <property type="component" value="Unassembled WGS sequence"/>
</dbReference>
<dbReference type="AlphaFoldDB" id="A0AAV4VR60"/>
<evidence type="ECO:0000313" key="2">
    <source>
        <dbReference type="Proteomes" id="UP001054837"/>
    </source>
</evidence>
<dbReference type="EMBL" id="BPLQ01013495">
    <property type="protein sequence ID" value="GIY72493.1"/>
    <property type="molecule type" value="Genomic_DNA"/>
</dbReference>
<reference evidence="1 2" key="1">
    <citation type="submission" date="2021-06" db="EMBL/GenBank/DDBJ databases">
        <title>Caerostris darwini draft genome.</title>
        <authorList>
            <person name="Kono N."/>
            <person name="Arakawa K."/>
        </authorList>
    </citation>
    <scope>NUCLEOTIDE SEQUENCE [LARGE SCALE GENOMIC DNA]</scope>
</reference>
<keyword evidence="2" id="KW-1185">Reference proteome</keyword>
<sequence>MGNERADELAKEATNSPTIDITIDINLHYIKKLIKKEITAEWQDRWTNSNKGREVFALLPKINEKRVQGDFFLNQIITGHGTLAVYQNRFFGKATTCDCSNSREDRNHLIFQCPQWDTIRRKFFPINYKRSTIDLLLFNPKSRNDLREIMQRKLQTLLNQIEDEDLQA</sequence>
<comment type="caution">
    <text evidence="1">The sequence shown here is derived from an EMBL/GenBank/DDBJ whole genome shotgun (WGS) entry which is preliminary data.</text>
</comment>
<proteinExistence type="predicted"/>
<name>A0AAV4VR60_9ARAC</name>
<gene>
    <name evidence="1" type="primary">AVEN_16664_1</name>
    <name evidence="1" type="ORF">CDAR_208541</name>
</gene>
<organism evidence="1 2">
    <name type="scientific">Caerostris darwini</name>
    <dbReference type="NCBI Taxonomy" id="1538125"/>
    <lineage>
        <taxon>Eukaryota</taxon>
        <taxon>Metazoa</taxon>
        <taxon>Ecdysozoa</taxon>
        <taxon>Arthropoda</taxon>
        <taxon>Chelicerata</taxon>
        <taxon>Arachnida</taxon>
        <taxon>Araneae</taxon>
        <taxon>Araneomorphae</taxon>
        <taxon>Entelegynae</taxon>
        <taxon>Araneoidea</taxon>
        <taxon>Araneidae</taxon>
        <taxon>Caerostris</taxon>
    </lineage>
</organism>
<protein>
    <submittedName>
        <fullName evidence="1">RNase H domain-containing protein</fullName>
    </submittedName>
</protein>
<accession>A0AAV4VR60</accession>